<dbReference type="Proteomes" id="UP000555552">
    <property type="component" value="Unassembled WGS sequence"/>
</dbReference>
<evidence type="ECO:0000313" key="2">
    <source>
        <dbReference type="Proteomes" id="UP000555552"/>
    </source>
</evidence>
<dbReference type="AlphaFoldDB" id="A0A849BF02"/>
<reference evidence="1 2" key="1">
    <citation type="submission" date="2020-05" db="EMBL/GenBank/DDBJ databases">
        <title>MicrobeNet Type strains.</title>
        <authorList>
            <person name="Nicholson A.C."/>
        </authorList>
    </citation>
    <scope>NUCLEOTIDE SEQUENCE [LARGE SCALE GENOMIC DNA]</scope>
    <source>
        <strain evidence="1 2">JCM 14547</strain>
    </source>
</reference>
<dbReference type="EMBL" id="JABEMA010000004">
    <property type="protein sequence ID" value="NNH21640.1"/>
    <property type="molecule type" value="Genomic_DNA"/>
</dbReference>
<dbReference type="Pfam" id="PF25681">
    <property type="entry name" value="Phage_TTP_17"/>
    <property type="match status" value="1"/>
</dbReference>
<dbReference type="RefSeq" id="WP_171201509.1">
    <property type="nucleotide sequence ID" value="NZ_BAAANP010000006.1"/>
</dbReference>
<sequence>MAVAGARGNPRALSLGPGHLLMAPIGSEEPVDLSSPWPAAWGRIGYTEEGSTFNMETSFEDVPVAEELEPLDSAPTGRTGSVSFASAEVTTQSLRRAMNGGTITTGAGFKTFEPPELGEELYVMIGFESEDGKERHVWRKGKQTGSVEMARRKGAAKTTISNTFTLYKPDDGKKFFKSIISDEREPAA</sequence>
<evidence type="ECO:0008006" key="3">
    <source>
        <dbReference type="Google" id="ProtNLM"/>
    </source>
</evidence>
<proteinExistence type="predicted"/>
<name>A0A849BF02_9ACTN</name>
<organism evidence="1 2">
    <name type="scientific">Pseudokineococcus marinus</name>
    <dbReference type="NCBI Taxonomy" id="351215"/>
    <lineage>
        <taxon>Bacteria</taxon>
        <taxon>Bacillati</taxon>
        <taxon>Actinomycetota</taxon>
        <taxon>Actinomycetes</taxon>
        <taxon>Kineosporiales</taxon>
        <taxon>Kineosporiaceae</taxon>
        <taxon>Pseudokineococcus</taxon>
    </lineage>
</organism>
<comment type="caution">
    <text evidence="1">The sequence shown here is derived from an EMBL/GenBank/DDBJ whole genome shotgun (WGS) entry which is preliminary data.</text>
</comment>
<evidence type="ECO:0000313" key="1">
    <source>
        <dbReference type="EMBL" id="NNH21640.1"/>
    </source>
</evidence>
<dbReference type="InterPro" id="IPR058154">
    <property type="entry name" value="Bxb1_TTP-like"/>
</dbReference>
<gene>
    <name evidence="1" type="ORF">HLB09_00775</name>
</gene>
<protein>
    <recommendedName>
        <fullName evidence="3">Phage tail protein</fullName>
    </recommendedName>
</protein>
<accession>A0A849BF02</accession>
<keyword evidence="2" id="KW-1185">Reference proteome</keyword>